<dbReference type="Proteomes" id="UP000567179">
    <property type="component" value="Unassembled WGS sequence"/>
</dbReference>
<sequence length="586" mass="65339">MARTPPPSRRISAPRKQPSAGPSKPRKTRVPSKQITPGPSNVTNLRSQPRRSSRLSTPVPSDLGLATPSKAPTRLEKGKAPMRDIDEMAMDVDTFGPSGAAANAPQTVRRVDKGKGRMMVDDMVEDIRALRVSEPPIMQMGPPVSPANALQLVTYAHACPKPVTPLRREPRIGTPQAKAKVVPPVDTTNMAKGKEQKAKPQHPPFDFKPLLRNPQLLVPQEIASIGYWDAEKRLEAARVRNAMAIYRIRNLEGIIPLRNWDIDAVISWARYTPFVTGKLVKPVHIPKPKLDPLCTSELSNISLMYYWVRRIATLAGKAVSMTIQTPLARDLHTRWEVMNTKASNPYFGYMCFMPYNEYVQRNPATVVIGIQTPFGLNPDDFNEFVRGRSFPYTSNVPLQGKYHSWANLYDACKLHGTRWFALTSYTQWVFGMFSVDYATASVSPAYSWNTQSPNIVELVAYWFASARNGHSAFIDVAIGYKLNSALNKKLGVTPERPVGKPPTRHDYWDGRDSDLGTKTSILTRTDGTAASLYPNSEHMAVVATKVNSWNLPFPEVPPNTKLGDIPEAEFRSAPLPMQGEWMVPMQ</sequence>
<dbReference type="OrthoDB" id="2579508at2759"/>
<dbReference type="AlphaFoldDB" id="A0A8H5BX16"/>
<protein>
    <submittedName>
        <fullName evidence="2">Uncharacterized protein</fullName>
    </submittedName>
</protein>
<evidence type="ECO:0000313" key="3">
    <source>
        <dbReference type="Proteomes" id="UP000567179"/>
    </source>
</evidence>
<keyword evidence="3" id="KW-1185">Reference proteome</keyword>
<evidence type="ECO:0000313" key="2">
    <source>
        <dbReference type="EMBL" id="KAF5331130.1"/>
    </source>
</evidence>
<name>A0A8H5BX16_9AGAR</name>
<feature type="region of interest" description="Disordered" evidence="1">
    <location>
        <begin position="1"/>
        <end position="78"/>
    </location>
</feature>
<comment type="caution">
    <text evidence="2">The sequence shown here is derived from an EMBL/GenBank/DDBJ whole genome shotgun (WGS) entry which is preliminary data.</text>
</comment>
<proteinExistence type="predicted"/>
<feature type="compositionally biased region" description="Polar residues" evidence="1">
    <location>
        <begin position="31"/>
        <end position="44"/>
    </location>
</feature>
<reference evidence="2 3" key="1">
    <citation type="journal article" date="2020" name="ISME J.">
        <title>Uncovering the hidden diversity of litter-decomposition mechanisms in mushroom-forming fungi.</title>
        <authorList>
            <person name="Floudas D."/>
            <person name="Bentzer J."/>
            <person name="Ahren D."/>
            <person name="Johansson T."/>
            <person name="Persson P."/>
            <person name="Tunlid A."/>
        </authorList>
    </citation>
    <scope>NUCLEOTIDE SEQUENCE [LARGE SCALE GENOMIC DNA]</scope>
    <source>
        <strain evidence="2 3">CBS 101986</strain>
    </source>
</reference>
<evidence type="ECO:0000256" key="1">
    <source>
        <dbReference type="SAM" id="MobiDB-lite"/>
    </source>
</evidence>
<accession>A0A8H5BX16</accession>
<dbReference type="EMBL" id="JAACJJ010000001">
    <property type="protein sequence ID" value="KAF5331130.1"/>
    <property type="molecule type" value="Genomic_DNA"/>
</dbReference>
<organism evidence="2 3">
    <name type="scientific">Psilocybe cf. subviscida</name>
    <dbReference type="NCBI Taxonomy" id="2480587"/>
    <lineage>
        <taxon>Eukaryota</taxon>
        <taxon>Fungi</taxon>
        <taxon>Dikarya</taxon>
        <taxon>Basidiomycota</taxon>
        <taxon>Agaricomycotina</taxon>
        <taxon>Agaricomycetes</taxon>
        <taxon>Agaricomycetidae</taxon>
        <taxon>Agaricales</taxon>
        <taxon>Agaricineae</taxon>
        <taxon>Strophariaceae</taxon>
        <taxon>Psilocybe</taxon>
    </lineage>
</organism>
<gene>
    <name evidence="2" type="ORF">D9619_005560</name>
</gene>